<evidence type="ECO:0000256" key="1">
    <source>
        <dbReference type="SAM" id="MobiDB-lite"/>
    </source>
</evidence>
<dbReference type="GO" id="GO:0005730">
    <property type="term" value="C:nucleolus"/>
    <property type="evidence" value="ECO:0007669"/>
    <property type="project" value="TreeGrafter"/>
</dbReference>
<dbReference type="GO" id="GO:0000462">
    <property type="term" value="P:maturation of SSU-rRNA from tricistronic rRNA transcript (SSU-rRNA, 5.8S rRNA, LSU-rRNA)"/>
    <property type="evidence" value="ECO:0007669"/>
    <property type="project" value="TreeGrafter"/>
</dbReference>
<dbReference type="InterPro" id="IPR025160">
    <property type="entry name" value="AATF"/>
</dbReference>
<dbReference type="OrthoDB" id="5783963at2759"/>
<organism evidence="3 4">
    <name type="scientific">Hesseltinella vesiculosa</name>
    <dbReference type="NCBI Taxonomy" id="101127"/>
    <lineage>
        <taxon>Eukaryota</taxon>
        <taxon>Fungi</taxon>
        <taxon>Fungi incertae sedis</taxon>
        <taxon>Mucoromycota</taxon>
        <taxon>Mucoromycotina</taxon>
        <taxon>Mucoromycetes</taxon>
        <taxon>Mucorales</taxon>
        <taxon>Cunninghamellaceae</taxon>
        <taxon>Hesseltinella</taxon>
    </lineage>
</organism>
<dbReference type="STRING" id="101127.A0A1X2GJG1"/>
<dbReference type="PANTHER" id="PTHR15565">
    <property type="entry name" value="AATF PROTEIN APOPTOSIS ANTAGONIZING TRANSCRIPTION FACTOR"/>
    <property type="match status" value="1"/>
</dbReference>
<gene>
    <name evidence="3" type="ORF">DM01DRAFT_1335384</name>
</gene>
<feature type="region of interest" description="Disordered" evidence="1">
    <location>
        <begin position="1"/>
        <end position="135"/>
    </location>
</feature>
<evidence type="ECO:0000313" key="3">
    <source>
        <dbReference type="EMBL" id="ORX55087.1"/>
    </source>
</evidence>
<dbReference type="InterPro" id="IPR039223">
    <property type="entry name" value="AATF/Bfr2"/>
</dbReference>
<dbReference type="Proteomes" id="UP000242146">
    <property type="component" value="Unassembled WGS sequence"/>
</dbReference>
<dbReference type="PANTHER" id="PTHR15565:SF0">
    <property type="entry name" value="PROTEIN AATF"/>
    <property type="match status" value="1"/>
</dbReference>
<dbReference type="AlphaFoldDB" id="A0A1X2GJG1"/>
<sequence>MAKKKSLADQLADLDNTAPRDYDPEDLVEPMNDANLSEEDGSDMEEHDGRSHYVKMGKSSLRNNQPLLMDDPRYSGERTSRKELYSDESDSDTEGYDQDETVPFGAVDDDSEGSDDDDDEQFSSDAEEDDPQEDQALTEELQKIQEEEKTMLQQLTKSASDDVEKGQHVRQQLTLWDNVLEVRIRMQKVVENANRLPQHDRWDEIKDEMSDDINETKAELRQVLDDLMELRTGLLQSSGAVDVDELSYNTRKRHLDEDGNEVDDGYYDALWHDTSEVNTAFASYRNGTLEKWSNKVQASSTANMGKKFKAFDQNVLTQIDNVMAEKESLIKRTQLQRAEYAIVGKVGVERERPYS</sequence>
<dbReference type="EMBL" id="MCGT01000012">
    <property type="protein sequence ID" value="ORX55087.1"/>
    <property type="molecule type" value="Genomic_DNA"/>
</dbReference>
<protein>
    <recommendedName>
        <fullName evidence="2">AATF leucine zipper-containing domain-containing protein</fullName>
    </recommendedName>
</protein>
<dbReference type="Pfam" id="PF13339">
    <property type="entry name" value="AATF-Che1"/>
    <property type="match status" value="1"/>
</dbReference>
<feature type="compositionally biased region" description="Basic and acidic residues" evidence="1">
    <location>
        <begin position="70"/>
        <end position="85"/>
    </location>
</feature>
<reference evidence="3 4" key="1">
    <citation type="submission" date="2016-07" db="EMBL/GenBank/DDBJ databases">
        <title>Pervasive Adenine N6-methylation of Active Genes in Fungi.</title>
        <authorList>
            <consortium name="DOE Joint Genome Institute"/>
            <person name="Mondo S.J."/>
            <person name="Dannebaum R.O."/>
            <person name="Kuo R.C."/>
            <person name="Labutti K."/>
            <person name="Haridas S."/>
            <person name="Kuo A."/>
            <person name="Salamov A."/>
            <person name="Ahrendt S.R."/>
            <person name="Lipzen A."/>
            <person name="Sullivan W."/>
            <person name="Andreopoulos W.B."/>
            <person name="Clum A."/>
            <person name="Lindquist E."/>
            <person name="Daum C."/>
            <person name="Ramamoorthy G.K."/>
            <person name="Gryganskyi A."/>
            <person name="Culley D."/>
            <person name="Magnuson J.K."/>
            <person name="James T.Y."/>
            <person name="O'Malley M.A."/>
            <person name="Stajich J.E."/>
            <person name="Spatafora J.W."/>
            <person name="Visel A."/>
            <person name="Grigoriev I.V."/>
        </authorList>
    </citation>
    <scope>NUCLEOTIDE SEQUENCE [LARGE SCALE GENOMIC DNA]</scope>
    <source>
        <strain evidence="3 4">NRRL 3301</strain>
    </source>
</reference>
<comment type="caution">
    <text evidence="3">The sequence shown here is derived from an EMBL/GenBank/DDBJ whole genome shotgun (WGS) entry which is preliminary data.</text>
</comment>
<feature type="compositionally biased region" description="Acidic residues" evidence="1">
    <location>
        <begin position="36"/>
        <end position="46"/>
    </location>
</feature>
<evidence type="ECO:0000259" key="2">
    <source>
        <dbReference type="Pfam" id="PF13339"/>
    </source>
</evidence>
<proteinExistence type="predicted"/>
<accession>A0A1X2GJG1</accession>
<evidence type="ECO:0000313" key="4">
    <source>
        <dbReference type="Proteomes" id="UP000242146"/>
    </source>
</evidence>
<name>A0A1X2GJG1_9FUNG</name>
<feature type="domain" description="AATF leucine zipper-containing" evidence="2">
    <location>
        <begin position="162"/>
        <end position="295"/>
    </location>
</feature>
<keyword evidence="4" id="KW-1185">Reference proteome</keyword>
<feature type="compositionally biased region" description="Acidic residues" evidence="1">
    <location>
        <begin position="107"/>
        <end position="135"/>
    </location>
</feature>
<feature type="compositionally biased region" description="Acidic residues" evidence="1">
    <location>
        <begin position="86"/>
        <end position="100"/>
    </location>
</feature>